<evidence type="ECO:0000256" key="3">
    <source>
        <dbReference type="ARBA" id="ARBA00022840"/>
    </source>
</evidence>
<evidence type="ECO:0000256" key="1">
    <source>
        <dbReference type="ARBA" id="ARBA00022598"/>
    </source>
</evidence>
<dbReference type="EMBL" id="JAPFFF010000011">
    <property type="protein sequence ID" value="KAK8878506.1"/>
    <property type="molecule type" value="Genomic_DNA"/>
</dbReference>
<sequence length="395" mass="44487">MQDMSTLFADDKYIKYDSVREAMEDAGVVLTHNSSSSVLVWFDSLTDRLKIFDIPPWKVINRIPFINILCRKVPFSIVIAKIRLFYPDLYSFYPKTFVIPDEADSFLEARRSGGPAYIVKPDGGSLGKGITIIEAEQESFSLPAEPSVAQEYVDCLLLDNTKFDLRIYALVASVTPLRVYVYRDGVARFCSEDASHKSDFARLTNVGLNRNNSGVRDVGRISRLVSDVFPALEAAGVDITSLWRKIDRVVALSVFAAYGYLRRAEGAFCPRATYSRCFQVLGFDILIDERQDPRVLEVNYRPSLDFYRGKERRMKVAMIRDAILLGAPINKKIAQSVDEARRAAEKTSGFELVWPSDDGDKKDWPSVLRKVIEISKEPLSSFVAPDKDTKGGDDN</sequence>
<dbReference type="Pfam" id="PF03133">
    <property type="entry name" value="TTL"/>
    <property type="match status" value="1"/>
</dbReference>
<proteinExistence type="predicted"/>
<evidence type="ECO:0000313" key="4">
    <source>
        <dbReference type="EMBL" id="KAK8878506.1"/>
    </source>
</evidence>
<dbReference type="Gene3D" id="3.30.470.20">
    <property type="entry name" value="ATP-grasp fold, B domain"/>
    <property type="match status" value="1"/>
</dbReference>
<name>A0ABR2JKT7_9EUKA</name>
<accession>A0ABR2JKT7</accession>
<dbReference type="InterPro" id="IPR004344">
    <property type="entry name" value="TTL/TTLL_fam"/>
</dbReference>
<gene>
    <name evidence="4" type="ORF">M9Y10_005283</name>
</gene>
<keyword evidence="5" id="KW-1185">Reference proteome</keyword>
<evidence type="ECO:0000313" key="5">
    <source>
        <dbReference type="Proteomes" id="UP001470230"/>
    </source>
</evidence>
<dbReference type="PROSITE" id="PS51221">
    <property type="entry name" value="TTL"/>
    <property type="match status" value="1"/>
</dbReference>
<dbReference type="PANTHER" id="PTHR12241">
    <property type="entry name" value="TUBULIN POLYGLUTAMYLASE"/>
    <property type="match status" value="1"/>
</dbReference>
<comment type="caution">
    <text evidence="4">The sequence shown here is derived from an EMBL/GenBank/DDBJ whole genome shotgun (WGS) entry which is preliminary data.</text>
</comment>
<keyword evidence="3" id="KW-0067">ATP-binding</keyword>
<keyword evidence="1" id="KW-0436">Ligase</keyword>
<organism evidence="4 5">
    <name type="scientific">Tritrichomonas musculus</name>
    <dbReference type="NCBI Taxonomy" id="1915356"/>
    <lineage>
        <taxon>Eukaryota</taxon>
        <taxon>Metamonada</taxon>
        <taxon>Parabasalia</taxon>
        <taxon>Tritrichomonadida</taxon>
        <taxon>Tritrichomonadidae</taxon>
        <taxon>Tritrichomonas</taxon>
    </lineage>
</organism>
<protein>
    <submittedName>
        <fullName evidence="4">Positive regulation of cilium movement</fullName>
    </submittedName>
</protein>
<dbReference type="SUPFAM" id="SSF56059">
    <property type="entry name" value="Glutathione synthetase ATP-binding domain-like"/>
    <property type="match status" value="1"/>
</dbReference>
<evidence type="ECO:0000256" key="2">
    <source>
        <dbReference type="ARBA" id="ARBA00022741"/>
    </source>
</evidence>
<dbReference type="Proteomes" id="UP001470230">
    <property type="component" value="Unassembled WGS sequence"/>
</dbReference>
<keyword evidence="2" id="KW-0547">Nucleotide-binding</keyword>
<dbReference type="PANTHER" id="PTHR12241:SF154">
    <property type="entry name" value="TUBULIN POLYGLUTAMYLASE TTLL11"/>
    <property type="match status" value="1"/>
</dbReference>
<reference evidence="4 5" key="1">
    <citation type="submission" date="2024-04" db="EMBL/GenBank/DDBJ databases">
        <title>Tritrichomonas musculus Genome.</title>
        <authorList>
            <person name="Alves-Ferreira E."/>
            <person name="Grigg M."/>
            <person name="Lorenzi H."/>
            <person name="Galac M."/>
        </authorList>
    </citation>
    <scope>NUCLEOTIDE SEQUENCE [LARGE SCALE GENOMIC DNA]</scope>
    <source>
        <strain evidence="4 5">EAF2021</strain>
    </source>
</reference>